<dbReference type="EMBL" id="AP019376">
    <property type="protein sequence ID" value="BBH87692.1"/>
    <property type="molecule type" value="Genomic_DNA"/>
</dbReference>
<dbReference type="SUPFAM" id="SSF53254">
    <property type="entry name" value="Phosphoglycerate mutase-like"/>
    <property type="match status" value="1"/>
</dbReference>
<dbReference type="CDD" id="cd07067">
    <property type="entry name" value="HP_PGM_like"/>
    <property type="match status" value="1"/>
</dbReference>
<dbReference type="InterPro" id="IPR029033">
    <property type="entry name" value="His_PPase_superfam"/>
</dbReference>
<name>A0A455SL99_9CHLR</name>
<feature type="binding site" evidence="3">
    <location>
        <position position="58"/>
    </location>
    <ligand>
        <name>substrate</name>
    </ligand>
</feature>
<feature type="active site" description="Tele-phosphohistidine intermediate" evidence="2">
    <location>
        <position position="9"/>
    </location>
</feature>
<dbReference type="PANTHER" id="PTHR46517">
    <property type="entry name" value="FRUCTOSE-2,6-BISPHOSPHATASE TIGAR"/>
    <property type="match status" value="1"/>
</dbReference>
<evidence type="ECO:0000256" key="3">
    <source>
        <dbReference type="PIRSR" id="PIRSR613078-2"/>
    </source>
</evidence>
<dbReference type="GO" id="GO:0005829">
    <property type="term" value="C:cytosol"/>
    <property type="evidence" value="ECO:0007669"/>
    <property type="project" value="TreeGrafter"/>
</dbReference>
<accession>A0A455SL99</accession>
<dbReference type="SMART" id="SM00855">
    <property type="entry name" value="PGAM"/>
    <property type="match status" value="1"/>
</dbReference>
<organism evidence="4">
    <name type="scientific">Thermosporothrix sp. COM3</name>
    <dbReference type="NCBI Taxonomy" id="2490863"/>
    <lineage>
        <taxon>Bacteria</taxon>
        <taxon>Bacillati</taxon>
        <taxon>Chloroflexota</taxon>
        <taxon>Ktedonobacteria</taxon>
        <taxon>Ktedonobacterales</taxon>
        <taxon>Thermosporotrichaceae</taxon>
        <taxon>Thermosporothrix</taxon>
    </lineage>
</organism>
<dbReference type="AlphaFoldDB" id="A0A455SL99"/>
<gene>
    <name evidence="4" type="primary">pgm_3</name>
    <name evidence="4" type="ORF">KTC_24430</name>
</gene>
<dbReference type="Pfam" id="PF00300">
    <property type="entry name" value="His_Phos_1"/>
    <property type="match status" value="1"/>
</dbReference>
<sequence>MLKLFYSPHMTSIDNEAKRASGHADVPLSEAGRQQARQLGEHYAAEKLDAVFCSDLQRALHTAQLAFADRGVPILPDARLREYDYGDMTRDPVALVEKEFPYRVIVPFPNGESLQMVIERVGAFLHDVRAKYDGKTVVIIGHRATRYGLEYWCRRIDLETIVNTPWPWLEVPIWRYEI</sequence>
<dbReference type="InterPro" id="IPR051695">
    <property type="entry name" value="Phosphoglycerate_Mutase"/>
</dbReference>
<dbReference type="GO" id="GO:0004331">
    <property type="term" value="F:fructose-2,6-bisphosphate 2-phosphatase activity"/>
    <property type="evidence" value="ECO:0007669"/>
    <property type="project" value="TreeGrafter"/>
</dbReference>
<dbReference type="InterPro" id="IPR013078">
    <property type="entry name" value="His_Pase_superF_clade-1"/>
</dbReference>
<evidence type="ECO:0000313" key="4">
    <source>
        <dbReference type="EMBL" id="BBH87692.1"/>
    </source>
</evidence>
<reference evidence="4" key="1">
    <citation type="submission" date="2018-12" db="EMBL/GenBank/DDBJ databases">
        <title>Novel natural products biosynthetic potential of the class Ktedonobacteria.</title>
        <authorList>
            <person name="Zheng Y."/>
            <person name="Saitou A."/>
            <person name="Wang C.M."/>
            <person name="Toyoda A."/>
            <person name="Minakuchi Y."/>
            <person name="Sekiguchi Y."/>
            <person name="Ueda K."/>
            <person name="Takano H."/>
            <person name="Sakai Y."/>
            <person name="Yokota A."/>
            <person name="Yabe S."/>
        </authorList>
    </citation>
    <scope>NUCLEOTIDE SEQUENCE</scope>
    <source>
        <strain evidence="4">COM3</strain>
    </source>
</reference>
<evidence type="ECO:0000256" key="1">
    <source>
        <dbReference type="ARBA" id="ARBA00022801"/>
    </source>
</evidence>
<dbReference type="Gene3D" id="3.40.50.1240">
    <property type="entry name" value="Phosphoglycerate mutase-like"/>
    <property type="match status" value="1"/>
</dbReference>
<feature type="binding site" evidence="3">
    <location>
        <begin position="82"/>
        <end position="85"/>
    </location>
    <ligand>
        <name>substrate</name>
    </ligand>
</feature>
<dbReference type="GO" id="GO:0043456">
    <property type="term" value="P:regulation of pentose-phosphate shunt"/>
    <property type="evidence" value="ECO:0007669"/>
    <property type="project" value="TreeGrafter"/>
</dbReference>
<dbReference type="PANTHER" id="PTHR46517:SF1">
    <property type="entry name" value="FRUCTOSE-2,6-BISPHOSPHATASE TIGAR"/>
    <property type="match status" value="1"/>
</dbReference>
<evidence type="ECO:0000256" key="2">
    <source>
        <dbReference type="PIRSR" id="PIRSR613078-1"/>
    </source>
</evidence>
<protein>
    <submittedName>
        <fullName evidence="4">Phosphatase</fullName>
    </submittedName>
</protein>
<keyword evidence="1" id="KW-0378">Hydrolase</keyword>
<proteinExistence type="predicted"/>
<feature type="active site" description="Proton donor/acceptor" evidence="2">
    <location>
        <position position="82"/>
    </location>
</feature>
<dbReference type="GO" id="GO:0045820">
    <property type="term" value="P:negative regulation of glycolytic process"/>
    <property type="evidence" value="ECO:0007669"/>
    <property type="project" value="TreeGrafter"/>
</dbReference>